<dbReference type="SUPFAM" id="SSF56731">
    <property type="entry name" value="DNA primase core"/>
    <property type="match status" value="1"/>
</dbReference>
<dbReference type="InterPro" id="IPR037068">
    <property type="entry name" value="DNA_primase_core_N_sf"/>
</dbReference>
<keyword evidence="1" id="KW-0639">Primosome</keyword>
<keyword evidence="5" id="KW-1185">Reference proteome</keyword>
<proteinExistence type="predicted"/>
<dbReference type="InterPro" id="IPR016136">
    <property type="entry name" value="DNA_helicase_N/primase_C"/>
</dbReference>
<dbReference type="CDD" id="cd03364">
    <property type="entry name" value="TOPRIM_DnaG_primases"/>
    <property type="match status" value="1"/>
</dbReference>
<dbReference type="PANTHER" id="PTHR30313:SF2">
    <property type="entry name" value="DNA PRIMASE"/>
    <property type="match status" value="1"/>
</dbReference>
<feature type="domain" description="Toprim" evidence="3">
    <location>
        <begin position="95"/>
        <end position="176"/>
    </location>
</feature>
<dbReference type="InterPro" id="IPR013264">
    <property type="entry name" value="DNAG_N"/>
</dbReference>
<dbReference type="GO" id="GO:0005737">
    <property type="term" value="C:cytoplasm"/>
    <property type="evidence" value="ECO:0007669"/>
    <property type="project" value="TreeGrafter"/>
</dbReference>
<evidence type="ECO:0000313" key="4">
    <source>
        <dbReference type="EMBL" id="MBA0086773.1"/>
    </source>
</evidence>
<dbReference type="Proteomes" id="UP000567293">
    <property type="component" value="Unassembled WGS sequence"/>
</dbReference>
<gene>
    <name evidence="4" type="ORF">HRJ53_17470</name>
</gene>
<dbReference type="GO" id="GO:0006269">
    <property type="term" value="P:DNA replication, synthesis of primer"/>
    <property type="evidence" value="ECO:0007669"/>
    <property type="project" value="UniProtKB-KW"/>
</dbReference>
<dbReference type="Pfam" id="PF13155">
    <property type="entry name" value="Toprim_2"/>
    <property type="match status" value="1"/>
</dbReference>
<keyword evidence="2" id="KW-0175">Coiled coil</keyword>
<evidence type="ECO:0000256" key="1">
    <source>
        <dbReference type="ARBA" id="ARBA00022515"/>
    </source>
</evidence>
<dbReference type="Gene3D" id="1.10.860.10">
    <property type="entry name" value="DNAb Helicase, Chain A"/>
    <property type="match status" value="1"/>
</dbReference>
<dbReference type="Pfam" id="PF10410">
    <property type="entry name" value="DnaB_bind"/>
    <property type="match status" value="1"/>
</dbReference>
<dbReference type="Gene3D" id="3.40.1360.10">
    <property type="match status" value="1"/>
</dbReference>
<comment type="caution">
    <text evidence="4">The sequence shown here is derived from an EMBL/GenBank/DDBJ whole genome shotgun (WGS) entry which is preliminary data.</text>
</comment>
<dbReference type="GO" id="GO:0016779">
    <property type="term" value="F:nucleotidyltransferase activity"/>
    <property type="evidence" value="ECO:0007669"/>
    <property type="project" value="InterPro"/>
</dbReference>
<reference evidence="4" key="1">
    <citation type="submission" date="2020-06" db="EMBL/GenBank/DDBJ databases">
        <title>Legume-microbial interactions unlock mineral nutrients during tropical forest succession.</title>
        <authorList>
            <person name="Epihov D.Z."/>
        </authorList>
    </citation>
    <scope>NUCLEOTIDE SEQUENCE [LARGE SCALE GENOMIC DNA]</scope>
    <source>
        <strain evidence="4">Pan2503</strain>
    </source>
</reference>
<name>A0A7V8SY78_9BACT</name>
<protein>
    <submittedName>
        <fullName evidence="4">Toprim domain-containing protein</fullName>
    </submittedName>
</protein>
<dbReference type="PROSITE" id="PS50880">
    <property type="entry name" value="TOPRIM"/>
    <property type="match status" value="1"/>
</dbReference>
<dbReference type="GO" id="GO:1990077">
    <property type="term" value="C:primosome complex"/>
    <property type="evidence" value="ECO:0007669"/>
    <property type="project" value="UniProtKB-KW"/>
</dbReference>
<dbReference type="InterPro" id="IPR006171">
    <property type="entry name" value="TOPRIM_dom"/>
</dbReference>
<dbReference type="SMART" id="SM00493">
    <property type="entry name" value="TOPRIM"/>
    <property type="match status" value="1"/>
</dbReference>
<dbReference type="InterPro" id="IPR050219">
    <property type="entry name" value="DnaG_primase"/>
</dbReference>
<dbReference type="Pfam" id="PF08275">
    <property type="entry name" value="DNAG_N"/>
    <property type="match status" value="1"/>
</dbReference>
<evidence type="ECO:0000313" key="5">
    <source>
        <dbReference type="Proteomes" id="UP000567293"/>
    </source>
</evidence>
<accession>A0A7V8SY78</accession>
<dbReference type="Gene3D" id="3.90.980.10">
    <property type="entry name" value="DNA primase, catalytic core, N-terminal domain"/>
    <property type="match status" value="1"/>
</dbReference>
<feature type="non-terminal residue" evidence="4">
    <location>
        <position position="1"/>
    </location>
</feature>
<dbReference type="EMBL" id="JACDQQ010001673">
    <property type="protein sequence ID" value="MBA0086773.1"/>
    <property type="molecule type" value="Genomic_DNA"/>
</dbReference>
<dbReference type="AlphaFoldDB" id="A0A7V8SY78"/>
<dbReference type="InterPro" id="IPR034151">
    <property type="entry name" value="TOPRIM_DnaG_bac"/>
</dbReference>
<sequence length="424" mass="47274">RAIARLFDERGFARELIAESGLVSKRTDGSFYDKFRNRLMFPIHSERGKTIAFGGRALTPEDEPKYLNSPETLIYKKREVLYNLHRAKDAIRKEDRSILVEGYMDAISVTAAGLAPVVASCGTSLTPQQVQALKRHSQNIVVNFDPDAAGGGGTERSLDLLLAEGMFIRIVELDGGLDPDEYSRQRGAEAYRARLDAAKGYFYWLADRARARHDVRTPEGAVAVLKALLPALQRVSDRLERMAIAENVAGYIGVERGVVLETFRKAVADRQQKTIEPPHPTLRADEKGLLQVLLSGEHGSEELIGGLETVHVLERVATRRIYQAIRALHAGGEEVTFDAVNARLEPGDQVLLAAALLSEEAEYHQRDAAYGRHCFESLRRSDEQLRREELKARVKQAERAGNLEEALRLAEELRQIERSKTVGA</sequence>
<dbReference type="InterPro" id="IPR019475">
    <property type="entry name" value="DNA_primase_DnaB-bd"/>
</dbReference>
<organism evidence="4 5">
    <name type="scientific">Candidatus Acidiferrum panamense</name>
    <dbReference type="NCBI Taxonomy" id="2741543"/>
    <lineage>
        <taxon>Bacteria</taxon>
        <taxon>Pseudomonadati</taxon>
        <taxon>Acidobacteriota</taxon>
        <taxon>Terriglobia</taxon>
        <taxon>Candidatus Acidiferrales</taxon>
        <taxon>Candidatus Acidiferrum</taxon>
    </lineage>
</organism>
<feature type="coiled-coil region" evidence="2">
    <location>
        <begin position="380"/>
        <end position="407"/>
    </location>
</feature>
<evidence type="ECO:0000259" key="3">
    <source>
        <dbReference type="PROSITE" id="PS50880"/>
    </source>
</evidence>
<dbReference type="PANTHER" id="PTHR30313">
    <property type="entry name" value="DNA PRIMASE"/>
    <property type="match status" value="1"/>
</dbReference>
<evidence type="ECO:0000256" key="2">
    <source>
        <dbReference type="SAM" id="Coils"/>
    </source>
</evidence>